<organism evidence="2 3">
    <name type="scientific">Corynespora cassiicola Philippines</name>
    <dbReference type="NCBI Taxonomy" id="1448308"/>
    <lineage>
        <taxon>Eukaryota</taxon>
        <taxon>Fungi</taxon>
        <taxon>Dikarya</taxon>
        <taxon>Ascomycota</taxon>
        <taxon>Pezizomycotina</taxon>
        <taxon>Dothideomycetes</taxon>
        <taxon>Pleosporomycetidae</taxon>
        <taxon>Pleosporales</taxon>
        <taxon>Corynesporascaceae</taxon>
        <taxon>Corynespora</taxon>
    </lineage>
</organism>
<reference evidence="2 3" key="1">
    <citation type="journal article" date="2018" name="Front. Microbiol.">
        <title>Genome-Wide Analysis of Corynespora cassiicola Leaf Fall Disease Putative Effectors.</title>
        <authorList>
            <person name="Lopez D."/>
            <person name="Ribeiro S."/>
            <person name="Label P."/>
            <person name="Fumanal B."/>
            <person name="Venisse J.S."/>
            <person name="Kohler A."/>
            <person name="de Oliveira R.R."/>
            <person name="Labutti K."/>
            <person name="Lipzen A."/>
            <person name="Lail K."/>
            <person name="Bauer D."/>
            <person name="Ohm R.A."/>
            <person name="Barry K.W."/>
            <person name="Spatafora J."/>
            <person name="Grigoriev I.V."/>
            <person name="Martin F.M."/>
            <person name="Pujade-Renaud V."/>
        </authorList>
    </citation>
    <scope>NUCLEOTIDE SEQUENCE [LARGE SCALE GENOMIC DNA]</scope>
    <source>
        <strain evidence="2 3">Philippines</strain>
    </source>
</reference>
<evidence type="ECO:0000313" key="2">
    <source>
        <dbReference type="EMBL" id="PSN73217.1"/>
    </source>
</evidence>
<feature type="compositionally biased region" description="Basic and acidic residues" evidence="1">
    <location>
        <begin position="92"/>
        <end position="105"/>
    </location>
</feature>
<protein>
    <submittedName>
        <fullName evidence="2">Uncharacterized protein</fullName>
    </submittedName>
</protein>
<proteinExistence type="predicted"/>
<accession>A0A2T2P667</accession>
<gene>
    <name evidence="2" type="ORF">BS50DRAFT_568792</name>
</gene>
<dbReference type="OrthoDB" id="5377039at2759"/>
<dbReference type="Proteomes" id="UP000240883">
    <property type="component" value="Unassembled WGS sequence"/>
</dbReference>
<sequence>MSDADGDSTMHSSDDEMFPDEAAPSTPRNAAAFALNPASELSPPNSQGPSNLPRDDNLAAFPATPSALNANGKRVHAAAVETTSVGGTAVHTDSETGYHWSKTEDQPGYAWKNNKAREDESRALDQIVDKAAQIKNRYGDPLDPAFKTRR</sequence>
<evidence type="ECO:0000313" key="3">
    <source>
        <dbReference type="Proteomes" id="UP000240883"/>
    </source>
</evidence>
<evidence type="ECO:0000256" key="1">
    <source>
        <dbReference type="SAM" id="MobiDB-lite"/>
    </source>
</evidence>
<dbReference type="AlphaFoldDB" id="A0A2T2P667"/>
<name>A0A2T2P667_CORCC</name>
<keyword evidence="3" id="KW-1185">Reference proteome</keyword>
<feature type="region of interest" description="Disordered" evidence="1">
    <location>
        <begin position="86"/>
        <end position="109"/>
    </location>
</feature>
<feature type="region of interest" description="Disordered" evidence="1">
    <location>
        <begin position="1"/>
        <end position="65"/>
    </location>
</feature>
<dbReference type="EMBL" id="KZ678129">
    <property type="protein sequence ID" value="PSN73217.1"/>
    <property type="molecule type" value="Genomic_DNA"/>
</dbReference>